<evidence type="ECO:0000256" key="12">
    <source>
        <dbReference type="ARBA" id="ARBA00032443"/>
    </source>
</evidence>
<feature type="domain" description="Albumin" evidence="15">
    <location>
        <begin position="211"/>
        <end position="397"/>
    </location>
</feature>
<gene>
    <name evidence="17" type="primary">GC</name>
</gene>
<evidence type="ECO:0000256" key="6">
    <source>
        <dbReference type="ARBA" id="ARBA00022729"/>
    </source>
</evidence>
<feature type="chain" id="PRO_5039947661" description="Vitamin D-binding protein" evidence="14">
    <location>
        <begin position="19"/>
        <end position="479"/>
    </location>
</feature>
<evidence type="ECO:0000256" key="14">
    <source>
        <dbReference type="SAM" id="SignalP"/>
    </source>
</evidence>
<evidence type="ECO:0000256" key="11">
    <source>
        <dbReference type="ARBA" id="ARBA00029834"/>
    </source>
</evidence>
<evidence type="ECO:0000313" key="16">
    <source>
        <dbReference type="Proteomes" id="UP000695026"/>
    </source>
</evidence>
<dbReference type="InterPro" id="IPR020858">
    <property type="entry name" value="Serum_albumin-like"/>
</dbReference>
<dbReference type="PROSITE" id="PS51257">
    <property type="entry name" value="PROKAR_LIPOPROTEIN"/>
    <property type="match status" value="1"/>
</dbReference>
<keyword evidence="9" id="KW-1015">Disulfide bond</keyword>
<keyword evidence="6 14" id="KW-0732">Signal</keyword>
<evidence type="ECO:0000256" key="10">
    <source>
        <dbReference type="ARBA" id="ARBA00023203"/>
    </source>
</evidence>
<dbReference type="GO" id="GO:0090482">
    <property type="term" value="F:vitamin transmembrane transporter activity"/>
    <property type="evidence" value="ECO:0007669"/>
    <property type="project" value="InterPro"/>
</dbReference>
<dbReference type="CDD" id="cd00015">
    <property type="entry name" value="ALBUMIN"/>
    <property type="match status" value="1"/>
</dbReference>
<name>A0A9F5J8V0_PYTBI</name>
<feature type="signal peptide" evidence="14">
    <location>
        <begin position="1"/>
        <end position="18"/>
    </location>
</feature>
<evidence type="ECO:0000256" key="1">
    <source>
        <dbReference type="ARBA" id="ARBA00002354"/>
    </source>
</evidence>
<comment type="function">
    <text evidence="1">Involved in vitamin D transport and storage, scavenging of extracellular G-actin, enhancement of the chemotactic activity of C5 alpha for neutrophils in inflammation and macrophage activation.</text>
</comment>
<dbReference type="InterPro" id="IPR014760">
    <property type="entry name" value="Serum_albumin_N"/>
</dbReference>
<evidence type="ECO:0000256" key="3">
    <source>
        <dbReference type="ARBA" id="ARBA00020134"/>
    </source>
</evidence>
<keyword evidence="8" id="KW-0848">Vitamin D</keyword>
<accession>A0A9F5J8V0</accession>
<evidence type="ECO:0000256" key="5">
    <source>
        <dbReference type="ARBA" id="ARBA00022525"/>
    </source>
</evidence>
<proteinExistence type="predicted"/>
<evidence type="ECO:0000256" key="2">
    <source>
        <dbReference type="ARBA" id="ARBA00004613"/>
    </source>
</evidence>
<evidence type="ECO:0000256" key="13">
    <source>
        <dbReference type="ARBA" id="ARBA00046813"/>
    </source>
</evidence>
<protein>
    <recommendedName>
        <fullName evidence="3">Vitamin D-binding protein</fullName>
    </recommendedName>
    <alternativeName>
        <fullName evidence="11">Gc-globulin</fullName>
    </alternativeName>
    <alternativeName>
        <fullName evidence="12">Group-specific component</fullName>
    </alternativeName>
</protein>
<feature type="domain" description="Albumin" evidence="15">
    <location>
        <begin position="19"/>
        <end position="210"/>
    </location>
</feature>
<evidence type="ECO:0000256" key="8">
    <source>
        <dbReference type="ARBA" id="ARBA00022897"/>
    </source>
</evidence>
<dbReference type="InterPro" id="IPR015247">
    <property type="entry name" value="VitD-bind_III"/>
</dbReference>
<evidence type="ECO:0000256" key="4">
    <source>
        <dbReference type="ARBA" id="ARBA00022448"/>
    </source>
</evidence>
<evidence type="ECO:0000259" key="15">
    <source>
        <dbReference type="PROSITE" id="PS51438"/>
    </source>
</evidence>
<dbReference type="GO" id="GO:0003779">
    <property type="term" value="F:actin binding"/>
    <property type="evidence" value="ECO:0007669"/>
    <property type="project" value="UniProtKB-KW"/>
</dbReference>
<keyword evidence="5" id="KW-0964">Secreted</keyword>
<dbReference type="PRINTS" id="PR00804">
    <property type="entry name" value="VITAMNDBNDNG"/>
</dbReference>
<dbReference type="AlphaFoldDB" id="A0A9F5J8V0"/>
<evidence type="ECO:0000256" key="9">
    <source>
        <dbReference type="ARBA" id="ARBA00023157"/>
    </source>
</evidence>
<organism evidence="16 17">
    <name type="scientific">Python bivittatus</name>
    <name type="common">Burmese python</name>
    <name type="synonym">Python molurus bivittatus</name>
    <dbReference type="NCBI Taxonomy" id="176946"/>
    <lineage>
        <taxon>Eukaryota</taxon>
        <taxon>Metazoa</taxon>
        <taxon>Chordata</taxon>
        <taxon>Craniata</taxon>
        <taxon>Vertebrata</taxon>
        <taxon>Euteleostomi</taxon>
        <taxon>Lepidosauria</taxon>
        <taxon>Squamata</taxon>
        <taxon>Bifurcata</taxon>
        <taxon>Unidentata</taxon>
        <taxon>Episquamata</taxon>
        <taxon>Toxicofera</taxon>
        <taxon>Serpentes</taxon>
        <taxon>Henophidia</taxon>
        <taxon>Pythonidae</taxon>
        <taxon>Python</taxon>
    </lineage>
</organism>
<dbReference type="Pfam" id="PF00273">
    <property type="entry name" value="Serum_albumin"/>
    <property type="match status" value="2"/>
</dbReference>
<comment type="subunit">
    <text evidence="13">Associates with membrane-bound immunoglobulin on the surface of B-lymphocytes and with IgG Fc receptor on the membranes of T-lymphocytes. Interacts with LRP2; the interaction is required for renal uptake of GC in complex with 25-hydroxyvitamin D3.</text>
</comment>
<sequence>MKAGIVSILLLLISCSHGLERGKDYFKEKVCNEYNTWGKKNFRSLSIVINSRKYSNATFDQIINLVDEMVNLAEKCCAAGADPNCYNEESSALSNKSCSPDAPFPKHPGIAGCCIEEGLARKLCLAALKHPPKEFSTYVEPSNEELCDALEKDPQGFEERFLAEYSSDYSYAPLPILLNSTATYLSIVRTCCTSTQRNTCFLKERLQQKPVQTLAHLSNKACSLHALFGKNKTKVSYLIKFTQQSPRLPFANAIALAEEASEILSKCCSSLEENCIQNEVKIHIANICNTVCARNERIKNCCTSKDDIGKYLCIYSLPWDKHPEVPQTPSLIDEGICRAGGEEDIYHYISDIARQYTRAPEALLITLYDASQAAASDCCGQADPHSCFAEKNSQTIAPLQPLIAKGNELCAEYSDHTFVEFLKRLKANASRLLPPGTLDTEDHLSAVVEQRTSYVSKCCHLNAPPAYCGMQKEEGIETK</sequence>
<evidence type="ECO:0000256" key="7">
    <source>
        <dbReference type="ARBA" id="ARBA00022737"/>
    </source>
</evidence>
<dbReference type="Gene3D" id="1.10.246.10">
    <property type="match status" value="5"/>
</dbReference>
<dbReference type="PRINTS" id="PR00802">
    <property type="entry name" value="SERUMALBUMIN"/>
</dbReference>
<dbReference type="Pfam" id="PF09164">
    <property type="entry name" value="VitD-bind_III"/>
    <property type="match status" value="1"/>
</dbReference>
<dbReference type="PANTHER" id="PTHR11385:SF11">
    <property type="entry name" value="VITAMIN D-BINDING PROTEIN"/>
    <property type="match status" value="1"/>
</dbReference>
<dbReference type="GeneID" id="103066712"/>
<dbReference type="Proteomes" id="UP000695026">
    <property type="component" value="Unplaced"/>
</dbReference>
<dbReference type="SMART" id="SM00103">
    <property type="entry name" value="ALBUMIN"/>
    <property type="match status" value="2"/>
</dbReference>
<dbReference type="GO" id="GO:0005499">
    <property type="term" value="F:vitamin D binding"/>
    <property type="evidence" value="ECO:0007669"/>
    <property type="project" value="UniProtKB-KW"/>
</dbReference>
<dbReference type="GO" id="GO:0005737">
    <property type="term" value="C:cytoplasm"/>
    <property type="evidence" value="ECO:0007669"/>
    <property type="project" value="TreeGrafter"/>
</dbReference>
<dbReference type="InterPro" id="IPR000264">
    <property type="entry name" value="ALB/AFP/VDB"/>
</dbReference>
<dbReference type="PROSITE" id="PS51438">
    <property type="entry name" value="ALBUMIN_2"/>
    <property type="match status" value="2"/>
</dbReference>
<keyword evidence="4" id="KW-0813">Transport</keyword>
<dbReference type="InterPro" id="IPR000213">
    <property type="entry name" value="VitD-bd"/>
</dbReference>
<dbReference type="RefSeq" id="XP_025029943.1">
    <property type="nucleotide sequence ID" value="XM_025174175.1"/>
</dbReference>
<dbReference type="PANTHER" id="PTHR11385">
    <property type="entry name" value="SERUM ALBUMIN-RELATED"/>
    <property type="match status" value="1"/>
</dbReference>
<dbReference type="CTD" id="2638"/>
<keyword evidence="7" id="KW-0677">Repeat</keyword>
<reference evidence="17" key="1">
    <citation type="submission" date="2025-08" db="UniProtKB">
        <authorList>
            <consortium name="RefSeq"/>
        </authorList>
    </citation>
    <scope>IDENTIFICATION</scope>
    <source>
        <tissue evidence="17">Liver</tissue>
    </source>
</reference>
<evidence type="ECO:0000313" key="17">
    <source>
        <dbReference type="RefSeq" id="XP_025029943.1"/>
    </source>
</evidence>
<comment type="subcellular location">
    <subcellularLocation>
        <location evidence="2">Secreted</location>
    </subcellularLocation>
</comment>
<dbReference type="GO" id="GO:0072562">
    <property type="term" value="C:blood microparticle"/>
    <property type="evidence" value="ECO:0007669"/>
    <property type="project" value="TreeGrafter"/>
</dbReference>
<keyword evidence="16" id="KW-1185">Reference proteome</keyword>
<keyword evidence="10" id="KW-0009">Actin-binding</keyword>
<dbReference type="SUPFAM" id="SSF48552">
    <property type="entry name" value="Serum albumin-like"/>
    <property type="match status" value="3"/>
</dbReference>